<protein>
    <recommendedName>
        <fullName evidence="1">Amine oxidase domain-containing protein</fullName>
    </recommendedName>
</protein>
<dbReference type="InterPro" id="IPR002937">
    <property type="entry name" value="Amino_oxidase"/>
</dbReference>
<dbReference type="AlphaFoldDB" id="A0AB34J439"/>
<dbReference type="Pfam" id="PF13450">
    <property type="entry name" value="NAD_binding_8"/>
    <property type="match status" value="1"/>
</dbReference>
<evidence type="ECO:0000259" key="1">
    <source>
        <dbReference type="Pfam" id="PF01593"/>
    </source>
</evidence>
<name>A0AB34J439_PRYPA</name>
<sequence>MLALCLLASRGWSPVARARAAPPAVSRARTPVAADPATEVDVVVVGSGFGGLACASLLAASGYAVAVHEAHYEIGGCAHEYRVGLDGKTIPSKALEKQPDTPVFCFEAGPSLYSGLSQPRSPNPLKHVFQMIGEEPEWITYDTWGAHLPEVPEGYELSIGAENFLEILRRYGGPTAIDDWNKLAVELRPLSEGIMGLPSSAVRPDAGVLLTLAAKYPGSFFKVLRDATKITAPFDLEAYGVKDAFLKNYLDLIAFLLQGLPSNGTLTAVMAYMVEDFYRPGAIMDFPRGGSGAIAAALARGVTKMPGCSVSVSSPVEEILVEGGRAAGVRLKSGKLVRARKGVVSNADLHHTFALVPRGVHAGLDAERDKLLGRRETAMAQGEGAGVPLCKSFMHLHLGVRADKLPNDLPPQWTIVNSWEVPIDAPGNVIVVSVPSLLDPTLAPDGYHTIHAYTAGNEPYEVWEKFEGVNTRTDPEYLALKEARAAPMWEAIRRRIPNIEEPGVVVVRQIGTPLTHARFLKRYRGNYGLAIAAGNTAGLTFPEVKSPLPGLYRCGDSTTAGIGVPAVASSGAQCANALLSVFEQLELNKRIQM</sequence>
<organism evidence="2 3">
    <name type="scientific">Prymnesium parvum</name>
    <name type="common">Toxic golden alga</name>
    <dbReference type="NCBI Taxonomy" id="97485"/>
    <lineage>
        <taxon>Eukaryota</taxon>
        <taxon>Haptista</taxon>
        <taxon>Haptophyta</taxon>
        <taxon>Prymnesiophyceae</taxon>
        <taxon>Prymnesiales</taxon>
        <taxon>Prymnesiaceae</taxon>
        <taxon>Prymnesium</taxon>
    </lineage>
</organism>
<dbReference type="InterPro" id="IPR036188">
    <property type="entry name" value="FAD/NAD-bd_sf"/>
</dbReference>
<dbReference type="GO" id="GO:0016116">
    <property type="term" value="P:carotenoid metabolic process"/>
    <property type="evidence" value="ECO:0007669"/>
    <property type="project" value="InterPro"/>
</dbReference>
<dbReference type="SUPFAM" id="SSF51905">
    <property type="entry name" value="FAD/NAD(P)-binding domain"/>
    <property type="match status" value="1"/>
</dbReference>
<proteinExistence type="predicted"/>
<dbReference type="Gene3D" id="3.50.50.60">
    <property type="entry name" value="FAD/NAD(P)-binding domain"/>
    <property type="match status" value="2"/>
</dbReference>
<dbReference type="Pfam" id="PF01593">
    <property type="entry name" value="Amino_oxidase"/>
    <property type="match status" value="1"/>
</dbReference>
<evidence type="ECO:0000313" key="3">
    <source>
        <dbReference type="Proteomes" id="UP001515480"/>
    </source>
</evidence>
<dbReference type="PANTHER" id="PTHR46313:SF3">
    <property type="entry name" value="PROLYCOPENE ISOMERASE, CHLOROPLASTIC"/>
    <property type="match status" value="1"/>
</dbReference>
<dbReference type="Proteomes" id="UP001515480">
    <property type="component" value="Unassembled WGS sequence"/>
</dbReference>
<dbReference type="InterPro" id="IPR045892">
    <property type="entry name" value="CrtISO-like"/>
</dbReference>
<feature type="domain" description="Amine oxidase" evidence="1">
    <location>
        <begin position="286"/>
        <end position="579"/>
    </location>
</feature>
<dbReference type="GO" id="GO:0016491">
    <property type="term" value="F:oxidoreductase activity"/>
    <property type="evidence" value="ECO:0007669"/>
    <property type="project" value="InterPro"/>
</dbReference>
<evidence type="ECO:0000313" key="2">
    <source>
        <dbReference type="EMBL" id="KAL1511259.1"/>
    </source>
</evidence>
<reference evidence="2 3" key="1">
    <citation type="journal article" date="2024" name="Science">
        <title>Giant polyketide synthase enzymes in the biosynthesis of giant marine polyether toxins.</title>
        <authorList>
            <person name="Fallon T.R."/>
            <person name="Shende V.V."/>
            <person name="Wierzbicki I.H."/>
            <person name="Pendleton A.L."/>
            <person name="Watervoot N.F."/>
            <person name="Auber R.P."/>
            <person name="Gonzalez D.J."/>
            <person name="Wisecaver J.H."/>
            <person name="Moore B.S."/>
        </authorList>
    </citation>
    <scope>NUCLEOTIDE SEQUENCE [LARGE SCALE GENOMIC DNA]</scope>
    <source>
        <strain evidence="2 3">12B1</strain>
    </source>
</reference>
<comment type="caution">
    <text evidence="2">The sequence shown here is derived from an EMBL/GenBank/DDBJ whole genome shotgun (WGS) entry which is preliminary data.</text>
</comment>
<dbReference type="EMBL" id="JBGBPQ010000014">
    <property type="protein sequence ID" value="KAL1511259.1"/>
    <property type="molecule type" value="Genomic_DNA"/>
</dbReference>
<gene>
    <name evidence="2" type="ORF">AB1Y20_006068</name>
</gene>
<accession>A0AB34J439</accession>
<dbReference type="PANTHER" id="PTHR46313">
    <property type="match status" value="1"/>
</dbReference>
<keyword evidence="3" id="KW-1185">Reference proteome</keyword>